<reference evidence="4 5" key="1">
    <citation type="journal article" date="2017" name="DNA Res.">
        <title>Complete genome sequence and expression profile of the commercial lytic enzyme producer Lysobacter enzymogenes M497-1.</title>
        <authorList>
            <person name="Takami H."/>
            <person name="Toyoda A."/>
            <person name="Uchiyama I."/>
            <person name="Itoh T."/>
            <person name="Takaki Y."/>
            <person name="Arai W."/>
            <person name="Nishi S."/>
            <person name="Kawai M."/>
            <person name="Shinya K."/>
            <person name="Ikeda H."/>
        </authorList>
    </citation>
    <scope>NUCLEOTIDE SEQUENCE [LARGE SCALE GENOMIC DNA]</scope>
    <source>
        <strain evidence="4 5">M497-1</strain>
    </source>
</reference>
<dbReference type="GO" id="GO:0016779">
    <property type="term" value="F:nucleotidyltransferase activity"/>
    <property type="evidence" value="ECO:0007669"/>
    <property type="project" value="UniProtKB-ARBA"/>
</dbReference>
<dbReference type="InterPro" id="IPR025877">
    <property type="entry name" value="MobA-like_NTP_Trfase"/>
</dbReference>
<dbReference type="GO" id="GO:1902758">
    <property type="term" value="P:bis(molybdopterin guanine dinucleotide)molybdenum biosynthetic process"/>
    <property type="evidence" value="ECO:0007669"/>
    <property type="project" value="TreeGrafter"/>
</dbReference>
<dbReference type="Pfam" id="PF12804">
    <property type="entry name" value="NTP_transf_3"/>
    <property type="match status" value="1"/>
</dbReference>
<evidence type="ECO:0000256" key="2">
    <source>
        <dbReference type="ARBA" id="ARBA00022842"/>
    </source>
</evidence>
<feature type="domain" description="MobA-like NTP transferase" evidence="3">
    <location>
        <begin position="12"/>
        <end position="152"/>
    </location>
</feature>
<evidence type="ECO:0000313" key="5">
    <source>
        <dbReference type="Proteomes" id="UP000218824"/>
    </source>
</evidence>
<evidence type="ECO:0000259" key="3">
    <source>
        <dbReference type="Pfam" id="PF12804"/>
    </source>
</evidence>
<dbReference type="GeneID" id="83063994"/>
<dbReference type="Proteomes" id="UP000218824">
    <property type="component" value="Chromosome"/>
</dbReference>
<name>A0AAU9APV0_LYSEN</name>
<keyword evidence="2" id="KW-0460">Magnesium</keyword>
<dbReference type="RefSeq" id="WP_096377724.1">
    <property type="nucleotide sequence ID" value="NZ_AP014940.1"/>
</dbReference>
<gene>
    <name evidence="4" type="ORF">LEN_2127</name>
</gene>
<dbReference type="SUPFAM" id="SSF53448">
    <property type="entry name" value="Nucleotide-diphospho-sugar transferases"/>
    <property type="match status" value="1"/>
</dbReference>
<dbReference type="KEGG" id="lem:LEN_2127"/>
<keyword evidence="1" id="KW-0808">Transferase</keyword>
<dbReference type="Gene3D" id="3.90.550.10">
    <property type="entry name" value="Spore Coat Polysaccharide Biosynthesis Protein SpsA, Chain A"/>
    <property type="match status" value="1"/>
</dbReference>
<proteinExistence type="predicted"/>
<evidence type="ECO:0000313" key="4">
    <source>
        <dbReference type="EMBL" id="BAV97614.1"/>
    </source>
</evidence>
<organism evidence="4 5">
    <name type="scientific">Lysobacter enzymogenes</name>
    <dbReference type="NCBI Taxonomy" id="69"/>
    <lineage>
        <taxon>Bacteria</taxon>
        <taxon>Pseudomonadati</taxon>
        <taxon>Pseudomonadota</taxon>
        <taxon>Gammaproteobacteria</taxon>
        <taxon>Lysobacterales</taxon>
        <taxon>Lysobacteraceae</taxon>
        <taxon>Lysobacter</taxon>
    </lineage>
</organism>
<dbReference type="PANTHER" id="PTHR19136:SF81">
    <property type="entry name" value="MOLYBDENUM COFACTOR GUANYLYLTRANSFERASE"/>
    <property type="match status" value="1"/>
</dbReference>
<protein>
    <submittedName>
        <fullName evidence="4">Molybdopterin-guanine dinucleotide biosynthesis protein A</fullName>
    </submittedName>
</protein>
<dbReference type="InterPro" id="IPR029044">
    <property type="entry name" value="Nucleotide-diphossugar_trans"/>
</dbReference>
<accession>A0AAU9APV0</accession>
<sequence>MPIAPTDLTLGLLAGGRATRLGGRDKAWLRRDGEFQVLRLVRAFAPHVAQVLVSANRDLLRYAQHGLCAVADRAPDLGPLGGLDALAAAADTPWLLSVPVDALRADASLLSALQAAQAGQGAFAVDDDGVQPLFALWPLAPLRAALAPALAQRRLAVRELQAALGMAALRLPGLRLGNLNTPADLAAAGIAADPID</sequence>
<evidence type="ECO:0000256" key="1">
    <source>
        <dbReference type="ARBA" id="ARBA00022679"/>
    </source>
</evidence>
<dbReference type="EMBL" id="AP014940">
    <property type="protein sequence ID" value="BAV97614.1"/>
    <property type="molecule type" value="Genomic_DNA"/>
</dbReference>
<dbReference type="AlphaFoldDB" id="A0AAU9APV0"/>
<dbReference type="PANTHER" id="PTHR19136">
    <property type="entry name" value="MOLYBDENUM COFACTOR GUANYLYLTRANSFERASE"/>
    <property type="match status" value="1"/>
</dbReference>